<gene>
    <name evidence="2" type="ORF">CTA1_3985</name>
</gene>
<dbReference type="Proteomes" id="UP000310108">
    <property type="component" value="Unassembled WGS sequence"/>
</dbReference>
<comment type="caution">
    <text evidence="2">The sequence shown here is derived from an EMBL/GenBank/DDBJ whole genome shotgun (WGS) entry which is preliminary data.</text>
</comment>
<dbReference type="EMBL" id="PJEX01000120">
    <property type="protein sequence ID" value="TKW54837.1"/>
    <property type="molecule type" value="Genomic_DNA"/>
</dbReference>
<evidence type="ECO:0000313" key="3">
    <source>
        <dbReference type="Proteomes" id="UP000310108"/>
    </source>
</evidence>
<name>A0A4U6XKC5_9PEZI</name>
<proteinExistence type="predicted"/>
<organism evidence="2 3">
    <name type="scientific">Colletotrichum tanaceti</name>
    <dbReference type="NCBI Taxonomy" id="1306861"/>
    <lineage>
        <taxon>Eukaryota</taxon>
        <taxon>Fungi</taxon>
        <taxon>Dikarya</taxon>
        <taxon>Ascomycota</taxon>
        <taxon>Pezizomycotina</taxon>
        <taxon>Sordariomycetes</taxon>
        <taxon>Hypocreomycetidae</taxon>
        <taxon>Glomerellales</taxon>
        <taxon>Glomerellaceae</taxon>
        <taxon>Colletotrichum</taxon>
        <taxon>Colletotrichum destructivum species complex</taxon>
    </lineage>
</organism>
<sequence length="195" mass="22249">MAQHLHCYRQLQIYEVVLLSSQRDLRNALSSRLITPHHVPSHLISSRLVTQTSKRPEESNHPSVHISHPTVPFISTMCFFFVSASTLPSTAPRPEHDYRYQYTGHVHPSPRLSLEPRVEVRVVYHPDPLKVQVSDAGYGLRALAQTSMFPRTESLLVGRCSRNLAETHLFRLESTWSGYTVTEDTDFPCGPENIY</sequence>
<evidence type="ECO:0000313" key="2">
    <source>
        <dbReference type="EMBL" id="TKW54837.1"/>
    </source>
</evidence>
<feature type="region of interest" description="Disordered" evidence="1">
    <location>
        <begin position="45"/>
        <end position="65"/>
    </location>
</feature>
<keyword evidence="3" id="KW-1185">Reference proteome</keyword>
<reference evidence="2 3" key="1">
    <citation type="journal article" date="2019" name="PLoS ONE">
        <title>Comparative genome analysis indicates high evolutionary potential of pathogenicity genes in Colletotrichum tanaceti.</title>
        <authorList>
            <person name="Lelwala R.V."/>
            <person name="Korhonen P.K."/>
            <person name="Young N.D."/>
            <person name="Scott J.B."/>
            <person name="Ades P.A."/>
            <person name="Gasser R.B."/>
            <person name="Taylor P.W.J."/>
        </authorList>
    </citation>
    <scope>NUCLEOTIDE SEQUENCE [LARGE SCALE GENOMIC DNA]</scope>
    <source>
        <strain evidence="2">BRIP57314</strain>
    </source>
</reference>
<evidence type="ECO:0000256" key="1">
    <source>
        <dbReference type="SAM" id="MobiDB-lite"/>
    </source>
</evidence>
<protein>
    <submittedName>
        <fullName evidence="2">Uncharacterized protein</fullName>
    </submittedName>
</protein>
<accession>A0A4U6XKC5</accession>
<dbReference type="AlphaFoldDB" id="A0A4U6XKC5"/>